<gene>
    <name evidence="2" type="ORF">FLP10_08710</name>
</gene>
<dbReference type="EMBL" id="CP043505">
    <property type="protein sequence ID" value="QEO14488.1"/>
    <property type="molecule type" value="Genomic_DNA"/>
</dbReference>
<dbReference type="InterPro" id="IPR024983">
    <property type="entry name" value="CHAT_dom"/>
</dbReference>
<dbReference type="Pfam" id="PF12770">
    <property type="entry name" value="CHAT"/>
    <property type="match status" value="1"/>
</dbReference>
<protein>
    <submittedName>
        <fullName evidence="2">CHAT domain-containing protein</fullName>
    </submittedName>
</protein>
<evidence type="ECO:0000259" key="1">
    <source>
        <dbReference type="Pfam" id="PF12770"/>
    </source>
</evidence>
<sequence length="639" mass="69633">MKPDEYDDLHVRFERDADGAYRTLITAPDGRTTRGIFRCPVSDEQLDDFVRTVGLVRRRASVDRARAIKAFGGSLFDALFVEQAGNAYVAAKAAADHSQRGLRISLQFSGAPELLRLPWEFLYSRPRFISQSVSTPIVRALDVDAARRTQPIELPLRVLGIVSRATGEVDLDVDDERRKLEAALEPLQRDGLVELEWLERATLRDLARRISEPDDIHVIHYIGHGAYDEDTESGILVLERADGRPDDVSGEQLGAMLQDEHSLRLVVLNTCEGARTSHVDPFSGVATSLIEFDVPAVIGMQFEITDDAAIAFSETLYRGLSHGMAIDAAIAPARRAIMAVRDAEFGTPVLFLRNGAARLFDILASSRAATRAVPGAAPEDVASAEPVADATPAEPVEMVDPPARTDHPAAELQLATAADVAPVAPVDWRATITRTVEGKQRVIRVDLQLGQPHVITIADTTFTGVLTVDGRSLSTFSPPDRFQLSEALDTKDCVLATKVFTIGGAWTRYVTLFRVDGVDIPVTDDLFPASEWTASAEYALLGDGNGRTVLRVTLDEPHEIVCQVGSFSSTIEIDGGQTISNPFSNNVPLTLLDGGTERACRLLMSQGMPTWPKEVARVVAFWADQRGIHVDHGPLPPVE</sequence>
<feature type="domain" description="CHAT" evidence="1">
    <location>
        <begin position="98"/>
        <end position="340"/>
    </location>
</feature>
<dbReference type="OrthoDB" id="8253226at2"/>
<proteinExistence type="predicted"/>
<name>A0A5C1YFQ2_9MICO</name>
<evidence type="ECO:0000313" key="2">
    <source>
        <dbReference type="EMBL" id="QEO14488.1"/>
    </source>
</evidence>
<accession>A0A5C1YFQ2</accession>
<evidence type="ECO:0000313" key="3">
    <source>
        <dbReference type="Proteomes" id="UP000324678"/>
    </source>
</evidence>
<keyword evidence="3" id="KW-1185">Reference proteome</keyword>
<organism evidence="2 3">
    <name type="scientific">Agromyces intestinalis</name>
    <dbReference type="NCBI Taxonomy" id="2592652"/>
    <lineage>
        <taxon>Bacteria</taxon>
        <taxon>Bacillati</taxon>
        <taxon>Actinomycetota</taxon>
        <taxon>Actinomycetes</taxon>
        <taxon>Micrococcales</taxon>
        <taxon>Microbacteriaceae</taxon>
        <taxon>Agromyces</taxon>
    </lineage>
</organism>
<reference evidence="2 3" key="1">
    <citation type="submission" date="2019-09" db="EMBL/GenBank/DDBJ databases">
        <title>Genome sequencing of strain KACC 19306.</title>
        <authorList>
            <person name="Heo J."/>
            <person name="Kim S.-J."/>
            <person name="Kim J.-S."/>
            <person name="Hong S.-B."/>
            <person name="Kwon S.-W."/>
        </authorList>
    </citation>
    <scope>NUCLEOTIDE SEQUENCE [LARGE SCALE GENOMIC DNA]</scope>
    <source>
        <strain evidence="2 3">KACC 19306</strain>
    </source>
</reference>
<dbReference type="KEGG" id="ail:FLP10_08710"/>
<dbReference type="RefSeq" id="WP_149160509.1">
    <property type="nucleotide sequence ID" value="NZ_CP043505.1"/>
</dbReference>
<dbReference type="AlphaFoldDB" id="A0A5C1YFQ2"/>
<dbReference type="Proteomes" id="UP000324678">
    <property type="component" value="Chromosome"/>
</dbReference>